<feature type="compositionally biased region" description="Polar residues" evidence="1">
    <location>
        <begin position="418"/>
        <end position="444"/>
    </location>
</feature>
<dbReference type="GO" id="GO:0072330">
    <property type="term" value="P:monocarboxylic acid biosynthetic process"/>
    <property type="evidence" value="ECO:0007669"/>
    <property type="project" value="UniProtKB-ARBA"/>
</dbReference>
<gene>
    <name evidence="3" type="ORF">PENNAL_c0008G11813</name>
</gene>
<dbReference type="InterPro" id="IPR018306">
    <property type="entry name" value="Phage_T5_Orf172_DNA-bd"/>
</dbReference>
<dbReference type="InterPro" id="IPR029058">
    <property type="entry name" value="AB_hydrolase_fold"/>
</dbReference>
<dbReference type="Proteomes" id="UP000191691">
    <property type="component" value="Unassembled WGS sequence"/>
</dbReference>
<organism evidence="3 4">
    <name type="scientific">Penicillium nalgiovense</name>
    <dbReference type="NCBI Taxonomy" id="60175"/>
    <lineage>
        <taxon>Eukaryota</taxon>
        <taxon>Fungi</taxon>
        <taxon>Dikarya</taxon>
        <taxon>Ascomycota</taxon>
        <taxon>Pezizomycotina</taxon>
        <taxon>Eurotiomycetes</taxon>
        <taxon>Eurotiomycetidae</taxon>
        <taxon>Eurotiales</taxon>
        <taxon>Aspergillaceae</taxon>
        <taxon>Penicillium</taxon>
    </lineage>
</organism>
<dbReference type="GO" id="GO:0017000">
    <property type="term" value="P:antibiotic biosynthetic process"/>
    <property type="evidence" value="ECO:0007669"/>
    <property type="project" value="UniProtKB-ARBA"/>
</dbReference>
<keyword evidence="4" id="KW-1185">Reference proteome</keyword>
<evidence type="ECO:0000313" key="4">
    <source>
        <dbReference type="Proteomes" id="UP000191691"/>
    </source>
</evidence>
<dbReference type="SMART" id="SM00974">
    <property type="entry name" value="T5orf172"/>
    <property type="match status" value="1"/>
</dbReference>
<proteinExistence type="predicted"/>
<feature type="region of interest" description="Disordered" evidence="1">
    <location>
        <begin position="583"/>
        <end position="607"/>
    </location>
</feature>
<feature type="region of interest" description="Disordered" evidence="1">
    <location>
        <begin position="328"/>
        <end position="359"/>
    </location>
</feature>
<protein>
    <recommendedName>
        <fullName evidence="2">Bacteriophage T5 Orf172 DNA-binding domain-containing protein</fullName>
    </recommendedName>
</protein>
<dbReference type="InterPro" id="IPR053006">
    <property type="entry name" value="Meiosis_regulatory"/>
</dbReference>
<feature type="region of interest" description="Disordered" evidence="1">
    <location>
        <begin position="371"/>
        <end position="450"/>
    </location>
</feature>
<evidence type="ECO:0000256" key="1">
    <source>
        <dbReference type="SAM" id="MobiDB-lite"/>
    </source>
</evidence>
<dbReference type="STRING" id="60175.A0A1V6YX28"/>
<accession>A0A1V6YX28</accession>
<dbReference type="AlphaFoldDB" id="A0A1V6YX28"/>
<comment type="caution">
    <text evidence="3">The sequence shown here is derived from an EMBL/GenBank/DDBJ whole genome shotgun (WGS) entry which is preliminary data.</text>
</comment>
<dbReference type="GO" id="GO:0016787">
    <property type="term" value="F:hydrolase activity"/>
    <property type="evidence" value="ECO:0007669"/>
    <property type="project" value="InterPro"/>
</dbReference>
<dbReference type="Gene3D" id="3.40.50.1820">
    <property type="entry name" value="alpha/beta hydrolase"/>
    <property type="match status" value="1"/>
</dbReference>
<dbReference type="Pfam" id="PF10544">
    <property type="entry name" value="T5orf172"/>
    <property type="match status" value="1"/>
</dbReference>
<name>A0A1V6YX28_PENNA</name>
<reference evidence="4" key="1">
    <citation type="journal article" date="2017" name="Nat. Microbiol.">
        <title>Global analysis of biosynthetic gene clusters reveals vast potential of secondary metabolite production in Penicillium species.</title>
        <authorList>
            <person name="Nielsen J.C."/>
            <person name="Grijseels S."/>
            <person name="Prigent S."/>
            <person name="Ji B."/>
            <person name="Dainat J."/>
            <person name="Nielsen K.F."/>
            <person name="Frisvad J.C."/>
            <person name="Workman M."/>
            <person name="Nielsen J."/>
        </authorList>
    </citation>
    <scope>NUCLEOTIDE SEQUENCE [LARGE SCALE GENOMIC DNA]</scope>
    <source>
        <strain evidence="4">IBT 13039</strain>
    </source>
</reference>
<evidence type="ECO:0000259" key="2">
    <source>
        <dbReference type="SMART" id="SM00974"/>
    </source>
</evidence>
<dbReference type="PANTHER" id="PTHR28094">
    <property type="entry name" value="MEIOTICALLY UP-REGULATED GENE 113 PROTEIN"/>
    <property type="match status" value="1"/>
</dbReference>
<dbReference type="PANTHER" id="PTHR28094:SF2">
    <property type="entry name" value="BACTERIOPHAGE T5 ORF172 DNA-BINDING DOMAIN-CONTAINING PROTEIN"/>
    <property type="match status" value="1"/>
</dbReference>
<dbReference type="EMBL" id="MOOB01000008">
    <property type="protein sequence ID" value="OQE91844.1"/>
    <property type="molecule type" value="Genomic_DNA"/>
</dbReference>
<dbReference type="SUPFAM" id="SSF53474">
    <property type="entry name" value="alpha/beta-Hydrolases"/>
    <property type="match status" value="1"/>
</dbReference>
<feature type="domain" description="Bacteriophage T5 Orf172 DNA-binding" evidence="2">
    <location>
        <begin position="543"/>
        <end position="667"/>
    </location>
</feature>
<feature type="compositionally biased region" description="Low complexity" evidence="1">
    <location>
        <begin position="583"/>
        <end position="596"/>
    </location>
</feature>
<evidence type="ECO:0000313" key="3">
    <source>
        <dbReference type="EMBL" id="OQE91844.1"/>
    </source>
</evidence>
<dbReference type="Pfam" id="PF01738">
    <property type="entry name" value="DLH"/>
    <property type="match status" value="1"/>
</dbReference>
<sequence>MSCPNCFSGHVHQGTPRGEVTSLHGLQAYTTKPLNDVPHRGIIIIVPDAFGWEFVNNRILADNYAEKGKYLVYLPDFMNGHAAPVSMMSATKELLKTSGLTTWLMKPYHLASMLTRMLPFMYYNTFGVSWPIVRDFFKSVRENEGAELPIYGTGFCWGGKHIVNLAAGADMASNGKLLLNAGFTGHPSLLEIPNEIEKIKIPVSFALGDKDIILKAPHIEKIKQVFASESGTGKGEVVVYKGAGHGFCVRADFVMEDASRQADEAENQALAWFGKKKDPRQEAIDVASLYCWQHKDQDPSANPHTTVITPSKTRTSIDTLMDRLGVLDINDDPVSQKPKPPHKWRTNQSRPSEKRPKKKTIFCCFQIMEDSDEDGRPASVQRPKPPRPTHGVAPSPNPNQKINMPASAGRPQHVPVSHTPQTSRPNLSNTGKHSTSQTHSLSSWIPSTLPPQTTSTLITELAKPISSADDEGYIYMFWVTPPTATTNRSAESAVPRDIASSLLSNTPKSSNNLRPPTQPRSISEAIRAAQDLNALTSNPTSTKPGTLRLKIGRTSNVHRRLAEWSKQCSYDLTLIRYYPYTPSSSASSPARMPPSHSRNRAPSASLVPGRKVPHVHRVERLIHLELAAQRVRDLGQCPECGKEHREWFEVEAEKESLRRVDECIRRWVSWAESMS</sequence>
<dbReference type="InterPro" id="IPR002925">
    <property type="entry name" value="Dienelactn_hydro"/>
</dbReference>